<dbReference type="Gene3D" id="3.30.565.10">
    <property type="entry name" value="Histidine kinase-like ATPase, C-terminal domain"/>
    <property type="match status" value="1"/>
</dbReference>
<comment type="similarity">
    <text evidence="3">Belongs to the type II topoisomerase GyrB family.</text>
</comment>
<dbReference type="SMART" id="SM00433">
    <property type="entry name" value="TOP2c"/>
    <property type="match status" value="1"/>
</dbReference>
<dbReference type="InterPro" id="IPR006171">
    <property type="entry name" value="TOPRIM_dom"/>
</dbReference>
<keyword evidence="9" id="KW-0799">Topoisomerase</keyword>
<dbReference type="SUPFAM" id="SSF54211">
    <property type="entry name" value="Ribosomal protein S5 domain 2-like"/>
    <property type="match status" value="1"/>
</dbReference>
<dbReference type="GO" id="GO:0005524">
    <property type="term" value="F:ATP binding"/>
    <property type="evidence" value="ECO:0007669"/>
    <property type="project" value="UniProtKB-KW"/>
</dbReference>
<dbReference type="Pfam" id="PF00204">
    <property type="entry name" value="DNA_gyraseB"/>
    <property type="match status" value="1"/>
</dbReference>
<dbReference type="InterPro" id="IPR011557">
    <property type="entry name" value="GyrB"/>
</dbReference>
<dbReference type="InterPro" id="IPR014721">
    <property type="entry name" value="Ribsml_uS5_D2-typ_fold_subgr"/>
</dbReference>
<dbReference type="InterPro" id="IPR006141">
    <property type="entry name" value="Intein_N"/>
</dbReference>
<evidence type="ECO:0000256" key="9">
    <source>
        <dbReference type="ARBA" id="ARBA00023029"/>
    </source>
</evidence>
<dbReference type="GO" id="GO:0006265">
    <property type="term" value="P:DNA topological change"/>
    <property type="evidence" value="ECO:0007669"/>
    <property type="project" value="InterPro"/>
</dbReference>
<dbReference type="PANTHER" id="PTHR45866">
    <property type="entry name" value="DNA GYRASE/TOPOISOMERASE SUBUNIT B"/>
    <property type="match status" value="1"/>
</dbReference>
<dbReference type="GO" id="GO:0046872">
    <property type="term" value="F:metal ion binding"/>
    <property type="evidence" value="ECO:0007669"/>
    <property type="project" value="UniProtKB-KW"/>
</dbReference>
<dbReference type="Gene3D" id="2.170.16.10">
    <property type="entry name" value="Hedgehog/Intein (Hint) domain"/>
    <property type="match status" value="2"/>
</dbReference>
<proteinExistence type="inferred from homology"/>
<feature type="domain" description="Toprim" evidence="12">
    <location>
        <begin position="913"/>
        <end position="997"/>
    </location>
</feature>
<dbReference type="InterPro" id="IPR002288">
    <property type="entry name" value="DNA_gyrase_B_C"/>
</dbReference>
<dbReference type="PROSITE" id="PS50818">
    <property type="entry name" value="INTEIN_C_TER"/>
    <property type="match status" value="1"/>
</dbReference>
<evidence type="ECO:0000256" key="1">
    <source>
        <dbReference type="ARBA" id="ARBA00000185"/>
    </source>
</evidence>
<dbReference type="SUPFAM" id="SSF55874">
    <property type="entry name" value="ATPase domain of HSP90 chaperone/DNA topoisomerase II/histidine kinase"/>
    <property type="match status" value="1"/>
</dbReference>
<dbReference type="PROSITE" id="PS50880">
    <property type="entry name" value="TOPRIM"/>
    <property type="match status" value="1"/>
</dbReference>
<evidence type="ECO:0000256" key="3">
    <source>
        <dbReference type="ARBA" id="ARBA00010708"/>
    </source>
</evidence>
<dbReference type="AlphaFoldDB" id="A0A1F8GPL9"/>
<dbReference type="Pfam" id="PF02518">
    <property type="entry name" value="HATPase_c"/>
    <property type="match status" value="1"/>
</dbReference>
<dbReference type="PROSITE" id="PS00177">
    <property type="entry name" value="TOPOISOMERASE_II"/>
    <property type="match status" value="1"/>
</dbReference>
<dbReference type="Pfam" id="PF14890">
    <property type="entry name" value="Intein_splicing"/>
    <property type="match status" value="1"/>
</dbReference>
<dbReference type="FunFam" id="3.30.565.10:FF:000002">
    <property type="entry name" value="DNA gyrase subunit B"/>
    <property type="match status" value="1"/>
</dbReference>
<dbReference type="Gene3D" id="3.30.230.10">
    <property type="match status" value="1"/>
</dbReference>
<dbReference type="Pfam" id="PF00986">
    <property type="entry name" value="DNA_gyraseB_C"/>
    <property type="match status" value="1"/>
</dbReference>
<evidence type="ECO:0000256" key="5">
    <source>
        <dbReference type="ARBA" id="ARBA00022723"/>
    </source>
</evidence>
<dbReference type="Proteomes" id="UP000178444">
    <property type="component" value="Unassembled WGS sequence"/>
</dbReference>
<evidence type="ECO:0000313" key="14">
    <source>
        <dbReference type="Proteomes" id="UP000178444"/>
    </source>
</evidence>
<comment type="catalytic activity">
    <reaction evidence="1">
        <text>ATP-dependent breakage, passage and rejoining of double-stranded DNA.</text>
        <dbReference type="EC" id="5.6.2.2"/>
    </reaction>
</comment>
<dbReference type="InterPro" id="IPR013759">
    <property type="entry name" value="Topo_IIA_B_C"/>
</dbReference>
<evidence type="ECO:0000256" key="6">
    <source>
        <dbReference type="ARBA" id="ARBA00022741"/>
    </source>
</evidence>
<evidence type="ECO:0000256" key="10">
    <source>
        <dbReference type="ARBA" id="ARBA00023125"/>
    </source>
</evidence>
<keyword evidence="10" id="KW-0238">DNA-binding</keyword>
<evidence type="ECO:0000259" key="12">
    <source>
        <dbReference type="PROSITE" id="PS50880"/>
    </source>
</evidence>
<gene>
    <name evidence="13" type="ORF">A2941_00445</name>
</gene>
<accession>A0A1F8GPL9</accession>
<evidence type="ECO:0000313" key="13">
    <source>
        <dbReference type="EMBL" id="OGN27313.1"/>
    </source>
</evidence>
<keyword evidence="7" id="KW-0067">ATP-binding</keyword>
<dbReference type="InterPro" id="IPR036844">
    <property type="entry name" value="Hint_dom_sf"/>
</dbReference>
<dbReference type="NCBIfam" id="TIGR01443">
    <property type="entry name" value="intein_Cterm"/>
    <property type="match status" value="1"/>
</dbReference>
<keyword evidence="11" id="KW-0413">Isomerase</keyword>
<dbReference type="EMBL" id="MGKO01000013">
    <property type="protein sequence ID" value="OGN27313.1"/>
    <property type="molecule type" value="Genomic_DNA"/>
</dbReference>
<dbReference type="SMART" id="SM00387">
    <property type="entry name" value="HATPase_c"/>
    <property type="match status" value="1"/>
</dbReference>
<reference evidence="13 14" key="1">
    <citation type="journal article" date="2016" name="Nat. Commun.">
        <title>Thousands of microbial genomes shed light on interconnected biogeochemical processes in an aquifer system.</title>
        <authorList>
            <person name="Anantharaman K."/>
            <person name="Brown C.T."/>
            <person name="Hug L.A."/>
            <person name="Sharon I."/>
            <person name="Castelle C.J."/>
            <person name="Probst A.J."/>
            <person name="Thomas B.C."/>
            <person name="Singh A."/>
            <person name="Wilkins M.J."/>
            <person name="Karaoz U."/>
            <person name="Brodie E.L."/>
            <person name="Williams K.H."/>
            <person name="Hubbard S.S."/>
            <person name="Banfield J.F."/>
        </authorList>
    </citation>
    <scope>NUCLEOTIDE SEQUENCE [LARGE SCALE GENOMIC DNA]</scope>
</reference>
<evidence type="ECO:0000256" key="4">
    <source>
        <dbReference type="ARBA" id="ARBA00012895"/>
    </source>
</evidence>
<dbReference type="PROSITE" id="PS50817">
    <property type="entry name" value="INTEIN_N_TER"/>
    <property type="match status" value="1"/>
</dbReference>
<dbReference type="InterPro" id="IPR003594">
    <property type="entry name" value="HATPase_dom"/>
</dbReference>
<evidence type="ECO:0000256" key="7">
    <source>
        <dbReference type="ARBA" id="ARBA00022840"/>
    </source>
</evidence>
<dbReference type="NCBIfam" id="TIGR01445">
    <property type="entry name" value="intein_Nterm"/>
    <property type="match status" value="1"/>
</dbReference>
<protein>
    <recommendedName>
        <fullName evidence="4">DNA topoisomerase (ATP-hydrolyzing)</fullName>
        <ecNumber evidence="4">5.6.2.2</ecNumber>
    </recommendedName>
</protein>
<dbReference type="NCBIfam" id="TIGR01059">
    <property type="entry name" value="gyrB"/>
    <property type="match status" value="1"/>
</dbReference>
<dbReference type="InterPro" id="IPR036890">
    <property type="entry name" value="HATPase_C_sf"/>
</dbReference>
<dbReference type="SUPFAM" id="SSF56719">
    <property type="entry name" value="Type II DNA topoisomerase"/>
    <property type="match status" value="2"/>
</dbReference>
<dbReference type="Pfam" id="PF01751">
    <property type="entry name" value="Toprim"/>
    <property type="match status" value="1"/>
</dbReference>
<comment type="caution">
    <text evidence="13">The sequence shown here is derived from an EMBL/GenBank/DDBJ whole genome shotgun (WGS) entry which is preliminary data.</text>
</comment>
<comment type="cofactor">
    <cofactor evidence="2">
        <name>Mg(2+)</name>
        <dbReference type="ChEBI" id="CHEBI:18420"/>
    </cofactor>
</comment>
<dbReference type="InterPro" id="IPR018522">
    <property type="entry name" value="TopoIIA_CS"/>
</dbReference>
<dbReference type="InterPro" id="IPR000565">
    <property type="entry name" value="Topo_IIA_B"/>
</dbReference>
<dbReference type="Gene3D" id="3.40.50.670">
    <property type="match status" value="3"/>
</dbReference>
<dbReference type="GO" id="GO:0003918">
    <property type="term" value="F:DNA topoisomerase type II (double strand cut, ATP-hydrolyzing) activity"/>
    <property type="evidence" value="ECO:0007669"/>
    <property type="project" value="UniProtKB-EC"/>
</dbReference>
<dbReference type="FunFam" id="3.30.230.10:FF:000005">
    <property type="entry name" value="DNA gyrase subunit B"/>
    <property type="match status" value="1"/>
</dbReference>
<keyword evidence="6" id="KW-0547">Nucleotide-binding</keyword>
<dbReference type="InterPro" id="IPR013760">
    <property type="entry name" value="Topo_IIA-like_dom_sf"/>
</dbReference>
<dbReference type="SMART" id="SM00306">
    <property type="entry name" value="HintN"/>
    <property type="match status" value="1"/>
</dbReference>
<dbReference type="GO" id="GO:0016539">
    <property type="term" value="P:intein-mediated protein splicing"/>
    <property type="evidence" value="ECO:0007669"/>
    <property type="project" value="InterPro"/>
</dbReference>
<dbReference type="PANTHER" id="PTHR45866:SF1">
    <property type="entry name" value="DNA GYRASE SUBUNIT B, MITOCHONDRIAL"/>
    <property type="match status" value="1"/>
</dbReference>
<keyword evidence="5" id="KW-0479">Metal-binding</keyword>
<evidence type="ECO:0000256" key="11">
    <source>
        <dbReference type="ARBA" id="ARBA00023235"/>
    </source>
</evidence>
<evidence type="ECO:0000256" key="2">
    <source>
        <dbReference type="ARBA" id="ARBA00001946"/>
    </source>
</evidence>
<dbReference type="SMART" id="SM00305">
    <property type="entry name" value="HintC"/>
    <property type="match status" value="1"/>
</dbReference>
<dbReference type="InterPro" id="IPR013506">
    <property type="entry name" value="Topo_IIA_bsu_dom2"/>
</dbReference>
<dbReference type="InterPro" id="IPR003587">
    <property type="entry name" value="Hint_dom_N"/>
</dbReference>
<dbReference type="InterPro" id="IPR030934">
    <property type="entry name" value="Intein_C"/>
</dbReference>
<dbReference type="SUPFAM" id="SSF51294">
    <property type="entry name" value="Hedgehog/intein (Hint) domain"/>
    <property type="match status" value="1"/>
</dbReference>
<sequence length="1148" mass="129735">MAEKKLKKQVKNEAEKASYSAKDIQVLEGLEPVRKRPGMYIGTTGPEGLHHLIYEVVDNGIDESLAGFAKNIEVTFLTGNRIRVSDDGRGIPTDIHPTKKKSALEIAATTLHAGGKFGSDTYKVSGGLHGVGLSVVNALSKWMKIEVHRKPDVFMQEYKIGKPLSSVKKIGSTKKTGTIVTFEPDPGIFKEINFDIETILNHLRQQAYLTKGVKITIKDERTPLVVKENTYTSDYTFYFEGGIISYVDFLNHGEETKHKNIFYAGKEAPAVGNNGGAGNGSGIFVEIALQYIEELTSREMAFANNIHTVEGGTHITGFRAALTRILNDYARKNGFLKEKEDNLSGEDVREGLTAVISVKLREPQFEGQTKAKLGTPEARNAVEAVMNSEFADWLERNPNDARAVLEKVILASKARMAAKAARETVLRKGALEGMTLPGKLADCSSRDASESELFIVEGDSAGGCFSGDTKIALLDGRKISFKELVAEHESGKQNFCYTIQKEGTIGVSEIKNPRITKKDVKVIKIILDNKEEIVCTPDHKFMLRDGSYKEAKNLTKLDSLMPLYRRVSKVGGRITIDGYEMVVDPAKKQWIFTHMLSDKYNLKFGVYSEADGPHRHHIDFRKRNNNPTNLVRLSSETHLKIHQDIANTVLRSPEVLEKLRRIRQTPEFKNKIRQSMLKIRDLLSSRAKKQWENKEYKKFMVSKFLEFYNSNAEYRIKNNKLLNALQKQYWSKDENRKSQSLRTSSYYQAHPEDVGQRSAEAIKQWQDPNLRSWRSGKTKEQWTNEFRAKRKDAYSRTYLNKALDVLHKIYKETGAVDFTRYQLVRKRTNNKNLIKPETIAARFFNGDLKSLREAAKHYNHKIKRIEFLEERMNVYDLEVPGTHNFALASGVFVHNSSKQARNRHTQAILPLRGKILNVEKARLDKMLASQEIRALIIAMGTAIAEEFDLSKLRYHKIVIMTDADVDGAHIRTLLLTLFYRYFPQIIAGGHLYIAQPPLYKIQKGTKIHYAYNDVEKGKILEQLRREAGIKLKTKSPKAKADTGWEISTVDGVSVETGAEGSVMEGNGEAPAEDKISGVTIQRYKGLGEMNPEQLWETTLNPANRLLLQVSVKDAQMADKIFDVLMGSDVLPRKKFIQTHAKSVQNLDI</sequence>
<dbReference type="CDD" id="cd16928">
    <property type="entry name" value="HATPase_GyrB-like"/>
    <property type="match status" value="1"/>
</dbReference>
<keyword evidence="8" id="KW-0460">Magnesium</keyword>
<dbReference type="InterPro" id="IPR001241">
    <property type="entry name" value="Topo_IIA"/>
</dbReference>
<dbReference type="CDD" id="cd00081">
    <property type="entry name" value="Hint"/>
    <property type="match status" value="2"/>
</dbReference>
<dbReference type="CDD" id="cd00822">
    <property type="entry name" value="TopoII_Trans_DNA_gyrase"/>
    <property type="match status" value="1"/>
</dbReference>
<dbReference type="PRINTS" id="PR01159">
    <property type="entry name" value="DNAGYRASEB"/>
</dbReference>
<dbReference type="InterPro" id="IPR003586">
    <property type="entry name" value="Hint_dom_C"/>
</dbReference>
<dbReference type="GO" id="GO:0003677">
    <property type="term" value="F:DNA binding"/>
    <property type="evidence" value="ECO:0007669"/>
    <property type="project" value="UniProtKB-KW"/>
</dbReference>
<name>A0A1F8GPL9_9BACT</name>
<dbReference type="InterPro" id="IPR020568">
    <property type="entry name" value="Ribosomal_Su5_D2-typ_SF"/>
</dbReference>
<organism evidence="13 14">
    <name type="scientific">Candidatus Yanofskybacteria bacterium RIFCSPLOWO2_01_FULL_49_17</name>
    <dbReference type="NCBI Taxonomy" id="1802700"/>
    <lineage>
        <taxon>Bacteria</taxon>
        <taxon>Candidatus Yanofskyibacteriota</taxon>
    </lineage>
</organism>
<dbReference type="EC" id="5.6.2.2" evidence="4"/>
<dbReference type="PRINTS" id="PR00418">
    <property type="entry name" value="TPI2FAMILY"/>
</dbReference>
<dbReference type="GO" id="GO:0005694">
    <property type="term" value="C:chromosome"/>
    <property type="evidence" value="ECO:0007669"/>
    <property type="project" value="InterPro"/>
</dbReference>
<evidence type="ECO:0000256" key="8">
    <source>
        <dbReference type="ARBA" id="ARBA00022842"/>
    </source>
</evidence>